<organism evidence="2 3">
    <name type="scientific">Candidatus Komeilibacteria bacterium CG11_big_fil_rev_8_21_14_0_20_36_20</name>
    <dbReference type="NCBI Taxonomy" id="1974477"/>
    <lineage>
        <taxon>Bacteria</taxon>
        <taxon>Candidatus Komeiliibacteriota</taxon>
    </lineage>
</organism>
<dbReference type="AlphaFoldDB" id="A0A2H0NE13"/>
<keyword evidence="1" id="KW-0812">Transmembrane</keyword>
<evidence type="ECO:0000256" key="1">
    <source>
        <dbReference type="SAM" id="Phobius"/>
    </source>
</evidence>
<feature type="transmembrane region" description="Helical" evidence="1">
    <location>
        <begin position="44"/>
        <end position="64"/>
    </location>
</feature>
<proteinExistence type="predicted"/>
<comment type="caution">
    <text evidence="2">The sequence shown here is derived from an EMBL/GenBank/DDBJ whole genome shotgun (WGS) entry which is preliminary data.</text>
</comment>
<keyword evidence="1" id="KW-1133">Transmembrane helix</keyword>
<dbReference type="EMBL" id="PCWQ01000007">
    <property type="protein sequence ID" value="PIR07132.1"/>
    <property type="molecule type" value="Genomic_DNA"/>
</dbReference>
<protein>
    <submittedName>
        <fullName evidence="2">Uncharacterized protein</fullName>
    </submittedName>
</protein>
<dbReference type="Proteomes" id="UP000230564">
    <property type="component" value="Unassembled WGS sequence"/>
</dbReference>
<evidence type="ECO:0000313" key="2">
    <source>
        <dbReference type="EMBL" id="PIR07132.1"/>
    </source>
</evidence>
<evidence type="ECO:0000313" key="3">
    <source>
        <dbReference type="Proteomes" id="UP000230564"/>
    </source>
</evidence>
<sequence>MPIKKTSLASRSKKPVNKVESKEELLDFEQFVSQKPMVHRGKGWLFATLIVVIIVLASIVYFMMQSTSLQKELKFKVVYMDNGQVYYAKIVKEDSLNLYLDDVYYIQTQQQTVPSEVEGEEPQVVNVPVLMARSQEWHQPQGYLQINRDKVVAIDEIGQDSEIYQEIQKVKQAASQQ</sequence>
<accession>A0A2H0NE13</accession>
<keyword evidence="1" id="KW-0472">Membrane</keyword>
<gene>
    <name evidence="2" type="ORF">COV55_01735</name>
</gene>
<name>A0A2H0NE13_9BACT</name>
<reference evidence="2 3" key="1">
    <citation type="submission" date="2017-09" db="EMBL/GenBank/DDBJ databases">
        <title>Depth-based differentiation of microbial function through sediment-hosted aquifers and enrichment of novel symbionts in the deep terrestrial subsurface.</title>
        <authorList>
            <person name="Probst A.J."/>
            <person name="Ladd B."/>
            <person name="Jarett J.K."/>
            <person name="Geller-Mcgrath D.E."/>
            <person name="Sieber C.M."/>
            <person name="Emerson J.B."/>
            <person name="Anantharaman K."/>
            <person name="Thomas B.C."/>
            <person name="Malmstrom R."/>
            <person name="Stieglmeier M."/>
            <person name="Klingl A."/>
            <person name="Woyke T."/>
            <person name="Ryan C.M."/>
            <person name="Banfield J.F."/>
        </authorList>
    </citation>
    <scope>NUCLEOTIDE SEQUENCE [LARGE SCALE GENOMIC DNA]</scope>
    <source>
        <strain evidence="2">CG11_big_fil_rev_8_21_14_0_20_36_20</strain>
    </source>
</reference>